<reference evidence="3" key="1">
    <citation type="submission" date="2022-07" db="EMBL/GenBank/DDBJ databases">
        <title>The genome of Lyophyllum shimeji provides insight into the initial evolution of ectomycorrhizal fungal genome.</title>
        <authorList>
            <person name="Kobayashi Y."/>
            <person name="Shibata T."/>
            <person name="Hirakawa H."/>
            <person name="Shigenobu S."/>
            <person name="Nishiyama T."/>
            <person name="Yamada A."/>
            <person name="Hasebe M."/>
            <person name="Kawaguchi M."/>
        </authorList>
    </citation>
    <scope>NUCLEOTIDE SEQUENCE</scope>
    <source>
        <strain evidence="3">AT787</strain>
    </source>
</reference>
<dbReference type="EMBL" id="BRPK01000009">
    <property type="protein sequence ID" value="GLB41290.1"/>
    <property type="molecule type" value="Genomic_DNA"/>
</dbReference>
<feature type="compositionally biased region" description="Basic residues" evidence="1">
    <location>
        <begin position="243"/>
        <end position="264"/>
    </location>
</feature>
<sequence>MIKFLSLFLVIAGQALAKPLVTGHESFPDPGRWPLIPYTRCIILGVPFNDPLEALERLKDDSRDCLCRNDIARRLLESLLMLCVEHERASRVDHCYVNFQYPGSPTTYPHGWSFPVREPRLIMDILKCEGGGRCGDGDEDDGICEANGAGSGDGGNGGSSNGKFEVASDGASHRGGNGGRGGAGGEGGDGGRGGKDGSLARRRHRSRGGGADAGYVADGAPGGHGPDGDQGGNASDMDDARMRWRRGKKNRATGRKGRGGSRGRRGSDAGSD</sequence>
<comment type="caution">
    <text evidence="3">The sequence shown here is derived from an EMBL/GenBank/DDBJ whole genome shotgun (WGS) entry which is preliminary data.</text>
</comment>
<feature type="compositionally biased region" description="Gly residues" evidence="1">
    <location>
        <begin position="220"/>
        <end position="231"/>
    </location>
</feature>
<name>A0A9P3URF9_LYOSH</name>
<feature type="signal peptide" evidence="2">
    <location>
        <begin position="1"/>
        <end position="17"/>
    </location>
</feature>
<protein>
    <submittedName>
        <fullName evidence="3">Uncharacterized protein</fullName>
    </submittedName>
</protein>
<evidence type="ECO:0000313" key="4">
    <source>
        <dbReference type="Proteomes" id="UP001063166"/>
    </source>
</evidence>
<keyword evidence="2" id="KW-0732">Signal</keyword>
<dbReference type="AlphaFoldDB" id="A0A9P3URF9"/>
<evidence type="ECO:0000256" key="1">
    <source>
        <dbReference type="SAM" id="MobiDB-lite"/>
    </source>
</evidence>
<evidence type="ECO:0000256" key="2">
    <source>
        <dbReference type="SAM" id="SignalP"/>
    </source>
</evidence>
<dbReference type="Proteomes" id="UP001063166">
    <property type="component" value="Unassembled WGS sequence"/>
</dbReference>
<feature type="region of interest" description="Disordered" evidence="1">
    <location>
        <begin position="145"/>
        <end position="272"/>
    </location>
</feature>
<organism evidence="3 4">
    <name type="scientific">Lyophyllum shimeji</name>
    <name type="common">Hon-shimeji</name>
    <name type="synonym">Tricholoma shimeji</name>
    <dbReference type="NCBI Taxonomy" id="47721"/>
    <lineage>
        <taxon>Eukaryota</taxon>
        <taxon>Fungi</taxon>
        <taxon>Dikarya</taxon>
        <taxon>Basidiomycota</taxon>
        <taxon>Agaricomycotina</taxon>
        <taxon>Agaricomycetes</taxon>
        <taxon>Agaricomycetidae</taxon>
        <taxon>Agaricales</taxon>
        <taxon>Tricholomatineae</taxon>
        <taxon>Lyophyllaceae</taxon>
        <taxon>Lyophyllum</taxon>
    </lineage>
</organism>
<feature type="compositionally biased region" description="Gly residues" evidence="1">
    <location>
        <begin position="173"/>
        <end position="191"/>
    </location>
</feature>
<feature type="chain" id="PRO_5040254998" evidence="2">
    <location>
        <begin position="18"/>
        <end position="272"/>
    </location>
</feature>
<evidence type="ECO:0000313" key="3">
    <source>
        <dbReference type="EMBL" id="GLB41290.1"/>
    </source>
</evidence>
<keyword evidence="4" id="KW-1185">Reference proteome</keyword>
<proteinExistence type="predicted"/>
<feature type="compositionally biased region" description="Gly residues" evidence="1">
    <location>
        <begin position="149"/>
        <end position="160"/>
    </location>
</feature>
<gene>
    <name evidence="3" type="ORF">LshimejAT787_0905050</name>
</gene>
<accession>A0A9P3URF9</accession>
<dbReference type="PRINTS" id="PR01228">
    <property type="entry name" value="EGGSHELL"/>
</dbReference>
<dbReference type="OrthoDB" id="3066296at2759"/>